<dbReference type="InterPro" id="IPR030678">
    <property type="entry name" value="Peptide/Ni-bd"/>
</dbReference>
<dbReference type="CDD" id="cd00995">
    <property type="entry name" value="PBP2_NikA_DppA_OppA_like"/>
    <property type="match status" value="1"/>
</dbReference>
<dbReference type="PANTHER" id="PTHR30290">
    <property type="entry name" value="PERIPLASMIC BINDING COMPONENT OF ABC TRANSPORTER"/>
    <property type="match status" value="1"/>
</dbReference>
<dbReference type="EMBL" id="CP127295">
    <property type="protein sequence ID" value="WIX98545.1"/>
    <property type="molecule type" value="Genomic_DNA"/>
</dbReference>
<dbReference type="PIRSF" id="PIRSF002741">
    <property type="entry name" value="MppA"/>
    <property type="match status" value="1"/>
</dbReference>
<sequence length="531" mass="53574">MKLTTAGLHGLCLVLAAAALTGCGGASDSSGKAAVVDGGTFTLGLSSDPGNLDPQMGAGSALYTVTQFAYDPLLSVDGETGEIRSGLAKSWKLRDTTVSLTLAPGITCADGAKLTATDVAANLNFVADPNNKSPFLGAFFPPGAKTVGDNAAGTVTITLAQPAPFVLNGLAGLPIVCPGGLADRGALKTATAGTGPYKLVEAAPGDHYTYALREGYTWGPDGATTATKGLPKTVVMKVVQNETTAANLLLSGGLSAAQIAGPDADRLEKAGLFAAKTPALVGEQWYNQAAGRVTADPKVRMALTQALDLGQLQKVLTSGQGSPATTLAANEPVACPGDSVSRALPAANPQAAAALLDQAGWLAGGDGKRTKGGKPLALVFLYQNNNGSGGDAAAELAVKQWKAIGVEATARSQDETTLTTALFGAGDWDVAWVSVNVSTPDQLVPFLSGPAAPQGNNFAAIADPEYDKAVKAAMATQGTAGCGAWLAAESGLIARAALVPFAGKVVRTFGKAAEFRTPGQLIPTSIRMLAK</sequence>
<dbReference type="RefSeq" id="WP_285995030.1">
    <property type="nucleotide sequence ID" value="NZ_CP127295.1"/>
</dbReference>
<keyword evidence="3 4" id="KW-0732">Signal</keyword>
<dbReference type="Gene3D" id="3.40.190.10">
    <property type="entry name" value="Periplasmic binding protein-like II"/>
    <property type="match status" value="1"/>
</dbReference>
<evidence type="ECO:0000313" key="7">
    <source>
        <dbReference type="Proteomes" id="UP001239397"/>
    </source>
</evidence>
<evidence type="ECO:0000259" key="5">
    <source>
        <dbReference type="Pfam" id="PF00496"/>
    </source>
</evidence>
<dbReference type="InterPro" id="IPR039424">
    <property type="entry name" value="SBP_5"/>
</dbReference>
<proteinExistence type="inferred from homology"/>
<evidence type="ECO:0000256" key="3">
    <source>
        <dbReference type="ARBA" id="ARBA00022729"/>
    </source>
</evidence>
<dbReference type="InterPro" id="IPR000914">
    <property type="entry name" value="SBP_5_dom"/>
</dbReference>
<reference evidence="6 7" key="1">
    <citation type="submission" date="2023-06" db="EMBL/GenBank/DDBJ databases">
        <authorList>
            <person name="Oyuntsetseg B."/>
            <person name="Kim S.B."/>
        </authorList>
    </citation>
    <scope>NUCLEOTIDE SEQUENCE [LARGE SCALE GENOMIC DNA]</scope>
    <source>
        <strain evidence="6 7">4-36</strain>
    </source>
</reference>
<feature type="domain" description="Solute-binding protein family 5" evidence="5">
    <location>
        <begin position="82"/>
        <end position="442"/>
    </location>
</feature>
<accession>A0A9Y2NAF2</accession>
<keyword evidence="2" id="KW-0813">Transport</keyword>
<dbReference type="Gene3D" id="3.10.105.10">
    <property type="entry name" value="Dipeptide-binding Protein, Domain 3"/>
    <property type="match status" value="1"/>
</dbReference>
<name>A0A9Y2NAF2_9PSEU</name>
<comment type="similarity">
    <text evidence="1">Belongs to the bacterial solute-binding protein 5 family.</text>
</comment>
<dbReference type="GO" id="GO:0015833">
    <property type="term" value="P:peptide transport"/>
    <property type="evidence" value="ECO:0007669"/>
    <property type="project" value="TreeGrafter"/>
</dbReference>
<dbReference type="SUPFAM" id="SSF53850">
    <property type="entry name" value="Periplasmic binding protein-like II"/>
    <property type="match status" value="1"/>
</dbReference>
<feature type="signal peptide" evidence="4">
    <location>
        <begin position="1"/>
        <end position="26"/>
    </location>
</feature>
<dbReference type="GO" id="GO:0043190">
    <property type="term" value="C:ATP-binding cassette (ABC) transporter complex"/>
    <property type="evidence" value="ECO:0007669"/>
    <property type="project" value="InterPro"/>
</dbReference>
<gene>
    <name evidence="6" type="ORF">QRX60_31325</name>
</gene>
<protein>
    <submittedName>
        <fullName evidence="6">ABC transporter substrate-binding protein</fullName>
    </submittedName>
</protein>
<evidence type="ECO:0000256" key="2">
    <source>
        <dbReference type="ARBA" id="ARBA00022448"/>
    </source>
</evidence>
<organism evidence="6 7">
    <name type="scientific">Amycolatopsis mongoliensis</name>
    <dbReference type="NCBI Taxonomy" id="715475"/>
    <lineage>
        <taxon>Bacteria</taxon>
        <taxon>Bacillati</taxon>
        <taxon>Actinomycetota</taxon>
        <taxon>Actinomycetes</taxon>
        <taxon>Pseudonocardiales</taxon>
        <taxon>Pseudonocardiaceae</taxon>
        <taxon>Amycolatopsis</taxon>
    </lineage>
</organism>
<dbReference type="KEGG" id="amog:QRX60_31325"/>
<evidence type="ECO:0000256" key="1">
    <source>
        <dbReference type="ARBA" id="ARBA00005695"/>
    </source>
</evidence>
<dbReference type="Pfam" id="PF00496">
    <property type="entry name" value="SBP_bac_5"/>
    <property type="match status" value="1"/>
</dbReference>
<evidence type="ECO:0000256" key="4">
    <source>
        <dbReference type="SAM" id="SignalP"/>
    </source>
</evidence>
<dbReference type="GO" id="GO:0042597">
    <property type="term" value="C:periplasmic space"/>
    <property type="evidence" value="ECO:0007669"/>
    <property type="project" value="UniProtKB-ARBA"/>
</dbReference>
<evidence type="ECO:0000313" key="6">
    <source>
        <dbReference type="EMBL" id="WIX98545.1"/>
    </source>
</evidence>
<dbReference type="AlphaFoldDB" id="A0A9Y2NAF2"/>
<dbReference type="GO" id="GO:1904680">
    <property type="term" value="F:peptide transmembrane transporter activity"/>
    <property type="evidence" value="ECO:0007669"/>
    <property type="project" value="TreeGrafter"/>
</dbReference>
<feature type="chain" id="PRO_5040720031" evidence="4">
    <location>
        <begin position="27"/>
        <end position="531"/>
    </location>
</feature>
<dbReference type="Proteomes" id="UP001239397">
    <property type="component" value="Chromosome"/>
</dbReference>
<dbReference type="PANTHER" id="PTHR30290:SF9">
    <property type="entry name" value="OLIGOPEPTIDE-BINDING PROTEIN APPA"/>
    <property type="match status" value="1"/>
</dbReference>
<dbReference type="PROSITE" id="PS51257">
    <property type="entry name" value="PROKAR_LIPOPROTEIN"/>
    <property type="match status" value="1"/>
</dbReference>
<keyword evidence="7" id="KW-1185">Reference proteome</keyword>